<name>A0A4U6D5X4_9BACT</name>
<evidence type="ECO:0000259" key="1">
    <source>
        <dbReference type="Pfam" id="PF00011"/>
    </source>
</evidence>
<dbReference type="SUPFAM" id="SSF49764">
    <property type="entry name" value="HSP20-like chaperones"/>
    <property type="match status" value="1"/>
</dbReference>
<reference evidence="2 3" key="1">
    <citation type="submission" date="2019-05" db="EMBL/GenBank/DDBJ databases">
        <title>Dyadobacter AR-3-8 sp. nov., isolated from arctic soil.</title>
        <authorList>
            <person name="Chaudhary D.K."/>
        </authorList>
    </citation>
    <scope>NUCLEOTIDE SEQUENCE [LARGE SCALE GENOMIC DNA]</scope>
    <source>
        <strain evidence="2 3">AR-3-8</strain>
    </source>
</reference>
<dbReference type="RefSeq" id="WP_137340476.1">
    <property type="nucleotide sequence ID" value="NZ_BSQH01000006.1"/>
</dbReference>
<dbReference type="AlphaFoldDB" id="A0A4U6D5X4"/>
<comment type="caution">
    <text evidence="2">The sequence shown here is derived from an EMBL/GenBank/DDBJ whole genome shotgun (WGS) entry which is preliminary data.</text>
</comment>
<dbReference type="InterPro" id="IPR002068">
    <property type="entry name" value="A-crystallin/Hsp20_dom"/>
</dbReference>
<feature type="domain" description="SHSP" evidence="1">
    <location>
        <begin position="35"/>
        <end position="131"/>
    </location>
</feature>
<organism evidence="2 3">
    <name type="scientific">Dyadobacter frigoris</name>
    <dbReference type="NCBI Taxonomy" id="2576211"/>
    <lineage>
        <taxon>Bacteria</taxon>
        <taxon>Pseudomonadati</taxon>
        <taxon>Bacteroidota</taxon>
        <taxon>Cytophagia</taxon>
        <taxon>Cytophagales</taxon>
        <taxon>Spirosomataceae</taxon>
        <taxon>Dyadobacter</taxon>
    </lineage>
</organism>
<evidence type="ECO:0000313" key="2">
    <source>
        <dbReference type="EMBL" id="TKT92106.1"/>
    </source>
</evidence>
<dbReference type="EMBL" id="SZVO01000005">
    <property type="protein sequence ID" value="TKT92106.1"/>
    <property type="molecule type" value="Genomic_DNA"/>
</dbReference>
<dbReference type="Proteomes" id="UP000304900">
    <property type="component" value="Unassembled WGS sequence"/>
</dbReference>
<accession>A0A4U6D5X4</accession>
<gene>
    <name evidence="2" type="ORF">FDK13_13310</name>
</gene>
<protein>
    <submittedName>
        <fullName evidence="2">Hsp20 family protein</fullName>
    </submittedName>
</protein>
<dbReference type="Gene3D" id="2.60.40.790">
    <property type="match status" value="1"/>
</dbReference>
<evidence type="ECO:0000313" key="3">
    <source>
        <dbReference type="Proteomes" id="UP000304900"/>
    </source>
</evidence>
<sequence length="134" mass="15627">MESKIKIPREMLMHIDFSNTINGGISEPIVHLEKGTDGYEVTVKAPGIESEDLQLEIVKDKMRLYHLLPIFNQEKGGEEQWKTIRFISTLAIPDGVDADNITARYDSEKRQLVLFLPFNHQQDDFRRKVDIERW</sequence>
<dbReference type="InterPro" id="IPR008978">
    <property type="entry name" value="HSP20-like_chaperone"/>
</dbReference>
<proteinExistence type="predicted"/>
<dbReference type="OrthoDB" id="954426at2"/>
<dbReference type="CDD" id="cd00298">
    <property type="entry name" value="ACD_sHsps_p23-like"/>
    <property type="match status" value="1"/>
</dbReference>
<keyword evidence="3" id="KW-1185">Reference proteome</keyword>
<dbReference type="Pfam" id="PF00011">
    <property type="entry name" value="HSP20"/>
    <property type="match status" value="1"/>
</dbReference>